<reference evidence="2" key="1">
    <citation type="journal article" date="2024" name="IScience">
        <title>Strigolactones Initiate the Formation of Haustorium-like Structures in Castilleja.</title>
        <authorList>
            <person name="Buerger M."/>
            <person name="Peterson D."/>
            <person name="Chory J."/>
        </authorList>
    </citation>
    <scope>NUCLEOTIDE SEQUENCE [LARGE SCALE GENOMIC DNA]</scope>
</reference>
<dbReference type="EMBL" id="JAVIJP010000027">
    <property type="protein sequence ID" value="KAL3635565.1"/>
    <property type="molecule type" value="Genomic_DNA"/>
</dbReference>
<proteinExistence type="predicted"/>
<evidence type="ECO:0000313" key="1">
    <source>
        <dbReference type="EMBL" id="KAL3635565.1"/>
    </source>
</evidence>
<dbReference type="AlphaFoldDB" id="A0ABD3CZX4"/>
<protein>
    <submittedName>
        <fullName evidence="1">Uncharacterized protein</fullName>
    </submittedName>
</protein>
<organism evidence="1 2">
    <name type="scientific">Castilleja foliolosa</name>
    <dbReference type="NCBI Taxonomy" id="1961234"/>
    <lineage>
        <taxon>Eukaryota</taxon>
        <taxon>Viridiplantae</taxon>
        <taxon>Streptophyta</taxon>
        <taxon>Embryophyta</taxon>
        <taxon>Tracheophyta</taxon>
        <taxon>Spermatophyta</taxon>
        <taxon>Magnoliopsida</taxon>
        <taxon>eudicotyledons</taxon>
        <taxon>Gunneridae</taxon>
        <taxon>Pentapetalae</taxon>
        <taxon>asterids</taxon>
        <taxon>lamiids</taxon>
        <taxon>Lamiales</taxon>
        <taxon>Orobanchaceae</taxon>
        <taxon>Pedicularideae</taxon>
        <taxon>Castillejinae</taxon>
        <taxon>Castilleja</taxon>
    </lineage>
</organism>
<comment type="caution">
    <text evidence="1">The sequence shown here is derived from an EMBL/GenBank/DDBJ whole genome shotgun (WGS) entry which is preliminary data.</text>
</comment>
<name>A0ABD3CZX4_9LAMI</name>
<accession>A0ABD3CZX4</accession>
<keyword evidence="2" id="KW-1185">Reference proteome</keyword>
<evidence type="ECO:0000313" key="2">
    <source>
        <dbReference type="Proteomes" id="UP001632038"/>
    </source>
</evidence>
<dbReference type="Proteomes" id="UP001632038">
    <property type="component" value="Unassembled WGS sequence"/>
</dbReference>
<gene>
    <name evidence="1" type="ORF">CASFOL_020112</name>
</gene>
<sequence>MPRRPAPASHPRDIDYLARDHNLPICWVVENELRLMPENVPSVITKILKKDIHIDGVNWKSVPGHQKKKYFEKFKDHFSWAPADGPEICTAFMKKAATRYRDMIARFKRASPEKPEYVSNATWEKWLANWNRPEVIVKSEKAGDVGGTRH</sequence>